<evidence type="ECO:0000313" key="4">
    <source>
        <dbReference type="EMBL" id="UXP31513.1"/>
    </source>
</evidence>
<sequence>MAKTDWYKFAYTLMFLFVLSPALAQQPAADTTRYPQVRSLVSFYEYMLNTIGSSKSTARDKEVIITESYKKVFVNQLVQIEDDLVLDRKVITNKDVAAYLRDVDFFFKDIQFKFQNIVIEKVPKSDGTSFYLVSFESKVNGTTLDNQTHSSIKKRFIEVNLNVASNDMKIASIYSTKISREEELKNWWASLSYGWINIFKSYVPFDVISDPVLFKISSLDSLSLSGNQFILDIEPLSALRDLKVLDISQSKITDLSPLRYARNLQKLKASNTQIKDINTLEYFEKLTYLDLSHTEVTDITSIAKLKQLKYLDLSNTPVINFAPLQQLSTLTNINLSNTKFADATLLSTHKTLQAVNLSRTYVDQLSAFRDLQQLKSLDASETTVSNLNGLENHPMLEIITINQSNISQLNALANVPNLKKVYADNSGITEKEASGLMAKKPHTVVVTNSQEMTTWWTTLPVKWKTALSKVIGNAIPSKEELTQLVNMDSLNLAGQSLNNIEPLAKFKRLRYLDISKNQFSSFAFTKEMTDLEYLKAKDLPMESTAGLENNPQLKWLIMTSSSLNNISNLSSLNKLELLDVEDTYIQEDQIKQYLLINPKTVVVYQSETLQNWWNGLTEDWKKVLKVNKQDSYHLHELIERQEITISNLSIASLSPLNIFINLQKVTLDRVSINSLDELYSHQSIKHLTCTNGPLQTLKGITQLKQLETLDISNTAIEDLKEIEGLSSLKSLNCSGTSIKRLNEISALHKLESLNVSNTRIWNLKVIYEILGLKSLVCNNTRVTQNGIEDFKANFPNCEVVYY</sequence>
<dbReference type="InterPro" id="IPR001611">
    <property type="entry name" value="Leu-rich_rpt"/>
</dbReference>
<evidence type="ECO:0000256" key="3">
    <source>
        <dbReference type="SAM" id="SignalP"/>
    </source>
</evidence>
<keyword evidence="2" id="KW-0677">Repeat</keyword>
<reference evidence="4" key="1">
    <citation type="submission" date="2022-09" db="EMBL/GenBank/DDBJ databases">
        <title>Comparative genomics and taxonomic characterization of three novel marine species of genus Reichenbachiella exhibiting antioxidant and polysaccharide degradation activities.</title>
        <authorList>
            <person name="Muhammad N."/>
            <person name="Lee Y.-J."/>
            <person name="Ko J."/>
            <person name="Kim S.-G."/>
        </authorList>
    </citation>
    <scope>NUCLEOTIDE SEQUENCE</scope>
    <source>
        <strain evidence="4">BKB1-1</strain>
    </source>
</reference>
<dbReference type="PANTHER" id="PTHR46652:SF7">
    <property type="entry name" value="LEUCINE-RICH REPEAT AND IQ DOMAIN-CONTAINING PROTEIN 1"/>
    <property type="match status" value="1"/>
</dbReference>
<accession>A0ABY6CQ85</accession>
<dbReference type="InterPro" id="IPR032675">
    <property type="entry name" value="LRR_dom_sf"/>
</dbReference>
<evidence type="ECO:0000256" key="1">
    <source>
        <dbReference type="ARBA" id="ARBA00022614"/>
    </source>
</evidence>
<dbReference type="InterPro" id="IPR025875">
    <property type="entry name" value="Leu-rich_rpt_4"/>
</dbReference>
<dbReference type="EMBL" id="CP106679">
    <property type="protein sequence ID" value="UXP31513.1"/>
    <property type="molecule type" value="Genomic_DNA"/>
</dbReference>
<dbReference type="Pfam" id="PF12799">
    <property type="entry name" value="LRR_4"/>
    <property type="match status" value="2"/>
</dbReference>
<dbReference type="Proteomes" id="UP001065174">
    <property type="component" value="Chromosome"/>
</dbReference>
<dbReference type="Gene3D" id="3.80.10.10">
    <property type="entry name" value="Ribonuclease Inhibitor"/>
    <property type="match status" value="3"/>
</dbReference>
<keyword evidence="5" id="KW-1185">Reference proteome</keyword>
<dbReference type="PANTHER" id="PTHR46652">
    <property type="entry name" value="LEUCINE-RICH REPEAT AND IQ DOMAIN-CONTAINING PROTEIN 1-RELATED"/>
    <property type="match status" value="1"/>
</dbReference>
<feature type="chain" id="PRO_5045386426" evidence="3">
    <location>
        <begin position="25"/>
        <end position="802"/>
    </location>
</feature>
<organism evidence="4 5">
    <name type="scientific">Reichenbachiella agarivorans</name>
    <dbReference type="NCBI Taxonomy" id="2979464"/>
    <lineage>
        <taxon>Bacteria</taxon>
        <taxon>Pseudomonadati</taxon>
        <taxon>Bacteroidota</taxon>
        <taxon>Cytophagia</taxon>
        <taxon>Cytophagales</taxon>
        <taxon>Reichenbachiellaceae</taxon>
        <taxon>Reichenbachiella</taxon>
    </lineage>
</organism>
<evidence type="ECO:0000256" key="2">
    <source>
        <dbReference type="ARBA" id="ARBA00022737"/>
    </source>
</evidence>
<protein>
    <submittedName>
        <fullName evidence="4">Leucine-rich repeat domain-containing protein</fullName>
    </submittedName>
</protein>
<dbReference type="RefSeq" id="WP_262308952.1">
    <property type="nucleotide sequence ID" value="NZ_CP106679.1"/>
</dbReference>
<proteinExistence type="predicted"/>
<dbReference type="PROSITE" id="PS51450">
    <property type="entry name" value="LRR"/>
    <property type="match status" value="3"/>
</dbReference>
<dbReference type="SUPFAM" id="SSF52058">
    <property type="entry name" value="L domain-like"/>
    <property type="match status" value="3"/>
</dbReference>
<evidence type="ECO:0000313" key="5">
    <source>
        <dbReference type="Proteomes" id="UP001065174"/>
    </source>
</evidence>
<keyword evidence="1" id="KW-0433">Leucine-rich repeat</keyword>
<gene>
    <name evidence="4" type="ORF">N6H18_14265</name>
</gene>
<feature type="signal peptide" evidence="3">
    <location>
        <begin position="1"/>
        <end position="24"/>
    </location>
</feature>
<name>A0ABY6CQ85_9BACT</name>
<keyword evidence="3" id="KW-0732">Signal</keyword>
<dbReference type="InterPro" id="IPR050836">
    <property type="entry name" value="SDS22/Internalin_LRR"/>
</dbReference>